<dbReference type="RefSeq" id="WP_144734128.1">
    <property type="nucleotide sequence ID" value="NZ_ML675591.1"/>
</dbReference>
<evidence type="ECO:0000259" key="5">
    <source>
        <dbReference type="PROSITE" id="PS50893"/>
    </source>
</evidence>
<organism evidence="6 7">
    <name type="scientific">Candidatus Nitrosocosmicus arcticus</name>
    <dbReference type="NCBI Taxonomy" id="2035267"/>
    <lineage>
        <taxon>Archaea</taxon>
        <taxon>Nitrososphaerota</taxon>
        <taxon>Nitrososphaeria</taxon>
        <taxon>Nitrososphaerales</taxon>
        <taxon>Nitrososphaeraceae</taxon>
        <taxon>Candidatus Nitrosocosmicus</taxon>
    </lineage>
</organism>
<sequence>MASSSPSSDSILKVERIYKSYASTAGETPILKNIDFEVKRGEFVAIVGPSGSGKSTLLNILGTLDRPTTGDIYINGVDVFSLNDHDLAYLRNNAIGFIFQSYNLINRASVLKNIEIPCIISGLNKKERLERASKIMELLGIEDKGSFKPFNLSGGQQQRVAIARALMNNPSIILADEPTGNLDTKTGNEVFNLLKMLSNKYDRTIIMVTHNSELAIKTDRIIYLKDGEIEREEKIVT</sequence>
<evidence type="ECO:0000256" key="2">
    <source>
        <dbReference type="ARBA" id="ARBA00022448"/>
    </source>
</evidence>
<dbReference type="FunFam" id="3.40.50.300:FF:000032">
    <property type="entry name" value="Export ABC transporter ATP-binding protein"/>
    <property type="match status" value="1"/>
</dbReference>
<dbReference type="InterPro" id="IPR003439">
    <property type="entry name" value="ABC_transporter-like_ATP-bd"/>
</dbReference>
<dbReference type="PANTHER" id="PTHR42798">
    <property type="entry name" value="LIPOPROTEIN-RELEASING SYSTEM ATP-BINDING PROTEIN LOLD"/>
    <property type="match status" value="1"/>
</dbReference>
<gene>
    <name evidence="6" type="primary">yvrO</name>
    <name evidence="6" type="ORF">NARC_160110</name>
</gene>
<dbReference type="GO" id="GO:0005524">
    <property type="term" value="F:ATP binding"/>
    <property type="evidence" value="ECO:0007669"/>
    <property type="project" value="UniProtKB-KW"/>
</dbReference>
<protein>
    <submittedName>
        <fullName evidence="6">ABC-type antimicrobial peptide transport system, ATPase component</fullName>
        <ecNumber evidence="6">3.6.3.-</ecNumber>
    </submittedName>
</protein>
<dbReference type="GO" id="GO:0022857">
    <property type="term" value="F:transmembrane transporter activity"/>
    <property type="evidence" value="ECO:0007669"/>
    <property type="project" value="UniProtKB-ARBA"/>
</dbReference>
<dbReference type="Pfam" id="PF00005">
    <property type="entry name" value="ABC_tran"/>
    <property type="match status" value="1"/>
</dbReference>
<evidence type="ECO:0000313" key="6">
    <source>
        <dbReference type="EMBL" id="TVP39396.1"/>
    </source>
</evidence>
<dbReference type="EMBL" id="VOAH01000016">
    <property type="protein sequence ID" value="TVP39396.1"/>
    <property type="molecule type" value="Genomic_DNA"/>
</dbReference>
<evidence type="ECO:0000256" key="3">
    <source>
        <dbReference type="ARBA" id="ARBA00022741"/>
    </source>
</evidence>
<dbReference type="PANTHER" id="PTHR42798:SF6">
    <property type="entry name" value="CELL DIVISION ATP-BINDING PROTEIN FTSE"/>
    <property type="match status" value="1"/>
</dbReference>
<keyword evidence="6" id="KW-0378">Hydrolase</keyword>
<accession>A0A557SS13</accession>
<dbReference type="OrthoDB" id="31298at2157"/>
<dbReference type="InterPro" id="IPR017911">
    <property type="entry name" value="MacB-like_ATP-bd"/>
</dbReference>
<dbReference type="GO" id="GO:0016887">
    <property type="term" value="F:ATP hydrolysis activity"/>
    <property type="evidence" value="ECO:0007669"/>
    <property type="project" value="InterPro"/>
</dbReference>
<dbReference type="PROSITE" id="PS00211">
    <property type="entry name" value="ABC_TRANSPORTER_1"/>
    <property type="match status" value="1"/>
</dbReference>
<keyword evidence="4" id="KW-0067">ATP-binding</keyword>
<dbReference type="CDD" id="cd03255">
    <property type="entry name" value="ABC_MJ0796_LolCDE_FtsE"/>
    <property type="match status" value="1"/>
</dbReference>
<evidence type="ECO:0000256" key="4">
    <source>
        <dbReference type="ARBA" id="ARBA00022840"/>
    </source>
</evidence>
<keyword evidence="7" id="KW-1185">Reference proteome</keyword>
<keyword evidence="3" id="KW-0547">Nucleotide-binding</keyword>
<dbReference type="InterPro" id="IPR027417">
    <property type="entry name" value="P-loop_NTPase"/>
</dbReference>
<name>A0A557SS13_9ARCH</name>
<dbReference type="Proteomes" id="UP000315289">
    <property type="component" value="Unassembled WGS sequence"/>
</dbReference>
<comment type="similarity">
    <text evidence="1">Belongs to the ABC transporter superfamily.</text>
</comment>
<reference evidence="6 7" key="1">
    <citation type="journal article" date="2019" name="Front. Microbiol.">
        <title>Ammonia Oxidation by the Arctic Terrestrial Thaumarchaeote Candidatus Nitrosocosmicus arcticus Is Stimulated by Increasing Temperatures.</title>
        <authorList>
            <person name="Alves R.J.E."/>
            <person name="Kerou M."/>
            <person name="Zappe A."/>
            <person name="Bittner R."/>
            <person name="Abby S.S."/>
            <person name="Schmidt H.A."/>
            <person name="Pfeifer K."/>
            <person name="Schleper C."/>
        </authorList>
    </citation>
    <scope>NUCLEOTIDE SEQUENCE [LARGE SCALE GENOMIC DNA]</scope>
    <source>
        <strain evidence="6 7">Kfb</strain>
    </source>
</reference>
<dbReference type="AlphaFoldDB" id="A0A557SS13"/>
<dbReference type="EC" id="3.6.3.-" evidence="6"/>
<keyword evidence="2" id="KW-0813">Transport</keyword>
<dbReference type="PROSITE" id="PS50893">
    <property type="entry name" value="ABC_TRANSPORTER_2"/>
    <property type="match status" value="1"/>
</dbReference>
<feature type="domain" description="ABC transporter" evidence="5">
    <location>
        <begin position="12"/>
        <end position="235"/>
    </location>
</feature>
<evidence type="ECO:0000313" key="7">
    <source>
        <dbReference type="Proteomes" id="UP000315289"/>
    </source>
</evidence>
<dbReference type="SUPFAM" id="SSF52540">
    <property type="entry name" value="P-loop containing nucleoside triphosphate hydrolases"/>
    <property type="match status" value="1"/>
</dbReference>
<comment type="caution">
    <text evidence="6">The sequence shown here is derived from an EMBL/GenBank/DDBJ whole genome shotgun (WGS) entry which is preliminary data.</text>
</comment>
<dbReference type="Gene3D" id="3.40.50.300">
    <property type="entry name" value="P-loop containing nucleotide triphosphate hydrolases"/>
    <property type="match status" value="1"/>
</dbReference>
<evidence type="ECO:0000256" key="1">
    <source>
        <dbReference type="ARBA" id="ARBA00005417"/>
    </source>
</evidence>
<proteinExistence type="inferred from homology"/>
<dbReference type="GO" id="GO:0098796">
    <property type="term" value="C:membrane protein complex"/>
    <property type="evidence" value="ECO:0007669"/>
    <property type="project" value="UniProtKB-ARBA"/>
</dbReference>
<dbReference type="SMART" id="SM00382">
    <property type="entry name" value="AAA"/>
    <property type="match status" value="1"/>
</dbReference>
<dbReference type="InterPro" id="IPR003593">
    <property type="entry name" value="AAA+_ATPase"/>
</dbReference>
<dbReference type="InterPro" id="IPR017871">
    <property type="entry name" value="ABC_transporter-like_CS"/>
</dbReference>